<evidence type="ECO:0000313" key="3">
    <source>
        <dbReference type="Proteomes" id="UP001233999"/>
    </source>
</evidence>
<keyword evidence="3" id="KW-1185">Reference proteome</keyword>
<keyword evidence="1" id="KW-0472">Membrane</keyword>
<organism evidence="2 3">
    <name type="scientific">Diploptera punctata</name>
    <name type="common">Pacific beetle cockroach</name>
    <dbReference type="NCBI Taxonomy" id="6984"/>
    <lineage>
        <taxon>Eukaryota</taxon>
        <taxon>Metazoa</taxon>
        <taxon>Ecdysozoa</taxon>
        <taxon>Arthropoda</taxon>
        <taxon>Hexapoda</taxon>
        <taxon>Insecta</taxon>
        <taxon>Pterygota</taxon>
        <taxon>Neoptera</taxon>
        <taxon>Polyneoptera</taxon>
        <taxon>Dictyoptera</taxon>
        <taxon>Blattodea</taxon>
        <taxon>Blaberoidea</taxon>
        <taxon>Blaberidae</taxon>
        <taxon>Diplopterinae</taxon>
        <taxon>Diploptera</taxon>
    </lineage>
</organism>
<keyword evidence="1" id="KW-0812">Transmembrane</keyword>
<dbReference type="PANTHER" id="PTHR14269:SF4">
    <property type="entry name" value="CAT EYE SYNDROME CRITICAL REGION PROTEIN 5"/>
    <property type="match status" value="1"/>
</dbReference>
<dbReference type="SUPFAM" id="SSF56784">
    <property type="entry name" value="HAD-like"/>
    <property type="match status" value="1"/>
</dbReference>
<evidence type="ECO:0000313" key="2">
    <source>
        <dbReference type="EMBL" id="KAJ9593025.1"/>
    </source>
</evidence>
<dbReference type="InterPro" id="IPR036412">
    <property type="entry name" value="HAD-like_sf"/>
</dbReference>
<dbReference type="GO" id="GO:0005739">
    <property type="term" value="C:mitochondrion"/>
    <property type="evidence" value="ECO:0007669"/>
    <property type="project" value="TreeGrafter"/>
</dbReference>
<evidence type="ECO:0000256" key="1">
    <source>
        <dbReference type="SAM" id="Phobius"/>
    </source>
</evidence>
<protein>
    <submittedName>
        <fullName evidence="2">Uncharacterized protein</fullName>
    </submittedName>
</protein>
<dbReference type="Proteomes" id="UP001233999">
    <property type="component" value="Unassembled WGS sequence"/>
</dbReference>
<keyword evidence="1" id="KW-1133">Transmembrane helix</keyword>
<name>A0AAD8A6E0_DIPPU</name>
<dbReference type="InterPro" id="IPR023214">
    <property type="entry name" value="HAD_sf"/>
</dbReference>
<feature type="transmembrane region" description="Helical" evidence="1">
    <location>
        <begin position="13"/>
        <end position="37"/>
    </location>
</feature>
<reference evidence="2" key="2">
    <citation type="submission" date="2023-05" db="EMBL/GenBank/DDBJ databases">
        <authorList>
            <person name="Fouks B."/>
        </authorList>
    </citation>
    <scope>NUCLEOTIDE SEQUENCE</scope>
    <source>
        <strain evidence="2">Stay&amp;Tobe</strain>
        <tissue evidence="2">Testes</tissue>
    </source>
</reference>
<dbReference type="EMBL" id="JASPKZ010003790">
    <property type="protein sequence ID" value="KAJ9593025.1"/>
    <property type="molecule type" value="Genomic_DNA"/>
</dbReference>
<feature type="non-terminal residue" evidence="2">
    <location>
        <position position="1"/>
    </location>
</feature>
<comment type="caution">
    <text evidence="2">The sequence shown here is derived from an EMBL/GenBank/DDBJ whole genome shotgun (WGS) entry which is preliminary data.</text>
</comment>
<dbReference type="InterPro" id="IPR050324">
    <property type="entry name" value="CDP-alcohol_PTase-I"/>
</dbReference>
<dbReference type="Gene3D" id="3.40.50.1000">
    <property type="entry name" value="HAD superfamily/HAD-like"/>
    <property type="match status" value="1"/>
</dbReference>
<reference evidence="2" key="1">
    <citation type="journal article" date="2023" name="IScience">
        <title>Live-bearing cockroach genome reveals convergent evolutionary mechanisms linked to viviparity in insects and beyond.</title>
        <authorList>
            <person name="Fouks B."/>
            <person name="Harrison M.C."/>
            <person name="Mikhailova A.A."/>
            <person name="Marchal E."/>
            <person name="English S."/>
            <person name="Carruthers M."/>
            <person name="Jennings E.C."/>
            <person name="Chiamaka E.L."/>
            <person name="Frigard R.A."/>
            <person name="Pippel M."/>
            <person name="Attardo G.M."/>
            <person name="Benoit J.B."/>
            <person name="Bornberg-Bauer E."/>
            <person name="Tobe S.S."/>
        </authorList>
    </citation>
    <scope>NUCLEOTIDE SEQUENCE</scope>
    <source>
        <strain evidence="2">Stay&amp;Tobe</strain>
    </source>
</reference>
<accession>A0AAD8A6E0</accession>
<dbReference type="GO" id="GO:0046474">
    <property type="term" value="P:glycerophospholipid biosynthetic process"/>
    <property type="evidence" value="ECO:0007669"/>
    <property type="project" value="TreeGrafter"/>
</dbReference>
<dbReference type="PANTHER" id="PTHR14269">
    <property type="entry name" value="CDP-DIACYLGLYCEROL--GLYCEROL-3-PHOSPHATE 3-PHOSPHATIDYLTRANSFERASE-RELATED"/>
    <property type="match status" value="1"/>
</dbReference>
<dbReference type="AlphaFoldDB" id="A0AAD8A6E0"/>
<proteinExistence type="predicted"/>
<sequence>FLFLTFLRNFFTLLFKILFVFSISNLMFGHGAFLVCLENLYKKITGHNLIYTALIGKPSEITFHHAHHMVVTQANSIGISHSVKRLYAIGDNIFTDIFGANLYDRYLARRKLQESQRESSVKRSIEQLLGSETSNWEQHTESCSSILVQTGVYSKKFYDEMLDHSPRDFLPVEEKLRFPKFTVENVAKAVDLVLQKEKFN</sequence>
<gene>
    <name evidence="2" type="ORF">L9F63_015310</name>
</gene>